<dbReference type="SUPFAM" id="SSF51445">
    <property type="entry name" value="(Trans)glycosidases"/>
    <property type="match status" value="2"/>
</dbReference>
<evidence type="ECO:0000313" key="6">
    <source>
        <dbReference type="Proteomes" id="UP001153321"/>
    </source>
</evidence>
<dbReference type="InterPro" id="IPR017853">
    <property type="entry name" value="GH"/>
</dbReference>
<protein>
    <recommendedName>
        <fullName evidence="7">Beta-glucosidase</fullName>
    </recommendedName>
</protein>
<dbReference type="GO" id="GO:0005975">
    <property type="term" value="P:carbohydrate metabolic process"/>
    <property type="evidence" value="ECO:0007669"/>
    <property type="project" value="InterPro"/>
</dbReference>
<keyword evidence="3" id="KW-0326">Glycosidase</keyword>
<dbReference type="GO" id="GO:0008422">
    <property type="term" value="F:beta-glucosidase activity"/>
    <property type="evidence" value="ECO:0007669"/>
    <property type="project" value="TreeGrafter"/>
</dbReference>
<reference evidence="5" key="1">
    <citation type="submission" date="2022-02" db="EMBL/GenBank/DDBJ databases">
        <authorList>
            <person name="King R."/>
        </authorList>
    </citation>
    <scope>NUCLEOTIDE SEQUENCE</scope>
</reference>
<gene>
    <name evidence="5" type="ORF">SPLIT_LOCUS6171</name>
</gene>
<dbReference type="Gene3D" id="3.20.20.80">
    <property type="entry name" value="Glycosidases"/>
    <property type="match status" value="2"/>
</dbReference>
<dbReference type="PANTHER" id="PTHR10353">
    <property type="entry name" value="GLYCOSYL HYDROLASE"/>
    <property type="match status" value="1"/>
</dbReference>
<dbReference type="Pfam" id="PF00232">
    <property type="entry name" value="Glyco_hydro_1"/>
    <property type="match status" value="1"/>
</dbReference>
<proteinExistence type="inferred from homology"/>
<sequence>MNRGESNWDRYLHLFPDTIDGNGDVACDSYHLWRRDVQMCEEVGLDMYRFSIAWSRLLPTGLPNYISEDGKNYYNNLIDGTFDFYALNHYSSLLVRKAKPGEAIGKTLVDGIEELGIVLEADPSWEKGDIKWLTVHPEGLRQQLNYLKNTYNLSEIMITENGFFSSNASLNDVRTVNYTRKYLEQVALAIQDGVNVTAYFHWSLMDNFDKGYDAKFGLYAVDFTDTNRTRTPRLSSRYYSKVIKTHCTDPEDY</sequence>
<evidence type="ECO:0000313" key="5">
    <source>
        <dbReference type="EMBL" id="CAH1640815.1"/>
    </source>
</evidence>
<comment type="similarity">
    <text evidence="1 4">Belongs to the glycosyl hydrolase 1 family.</text>
</comment>
<evidence type="ECO:0000256" key="4">
    <source>
        <dbReference type="RuleBase" id="RU003690"/>
    </source>
</evidence>
<organism evidence="5 6">
    <name type="scientific">Spodoptera littoralis</name>
    <name type="common">Egyptian cotton leafworm</name>
    <dbReference type="NCBI Taxonomy" id="7109"/>
    <lineage>
        <taxon>Eukaryota</taxon>
        <taxon>Metazoa</taxon>
        <taxon>Ecdysozoa</taxon>
        <taxon>Arthropoda</taxon>
        <taxon>Hexapoda</taxon>
        <taxon>Insecta</taxon>
        <taxon>Pterygota</taxon>
        <taxon>Neoptera</taxon>
        <taxon>Endopterygota</taxon>
        <taxon>Lepidoptera</taxon>
        <taxon>Glossata</taxon>
        <taxon>Ditrysia</taxon>
        <taxon>Noctuoidea</taxon>
        <taxon>Noctuidae</taxon>
        <taxon>Amphipyrinae</taxon>
        <taxon>Spodoptera</taxon>
    </lineage>
</organism>
<keyword evidence="2" id="KW-0378">Hydrolase</keyword>
<evidence type="ECO:0000256" key="2">
    <source>
        <dbReference type="ARBA" id="ARBA00022801"/>
    </source>
</evidence>
<evidence type="ECO:0000256" key="1">
    <source>
        <dbReference type="ARBA" id="ARBA00010838"/>
    </source>
</evidence>
<dbReference type="PRINTS" id="PR00131">
    <property type="entry name" value="GLHYDRLASE1"/>
</dbReference>
<evidence type="ECO:0008006" key="7">
    <source>
        <dbReference type="Google" id="ProtNLM"/>
    </source>
</evidence>
<evidence type="ECO:0000256" key="3">
    <source>
        <dbReference type="ARBA" id="ARBA00023295"/>
    </source>
</evidence>
<dbReference type="EMBL" id="LR824552">
    <property type="protein sequence ID" value="CAH1640815.1"/>
    <property type="molecule type" value="Genomic_DNA"/>
</dbReference>
<dbReference type="PANTHER" id="PTHR10353:SF36">
    <property type="entry name" value="LP05116P"/>
    <property type="match status" value="1"/>
</dbReference>
<keyword evidence="6" id="KW-1185">Reference proteome</keyword>
<name>A0A9P0N5P1_SPOLI</name>
<accession>A0A9P0N5P1</accession>
<dbReference type="Proteomes" id="UP001153321">
    <property type="component" value="Chromosome 21"/>
</dbReference>
<dbReference type="AlphaFoldDB" id="A0A9P0N5P1"/>
<dbReference type="InterPro" id="IPR001360">
    <property type="entry name" value="Glyco_hydro_1"/>
</dbReference>